<dbReference type="InterPro" id="IPR016140">
    <property type="entry name" value="Bifunc_inhib/LTP/seed_store"/>
</dbReference>
<keyword evidence="3" id="KW-1185">Reference proteome</keyword>
<dbReference type="Gene3D" id="1.10.110.10">
    <property type="entry name" value="Plant lipid-transfer and hydrophobic proteins"/>
    <property type="match status" value="1"/>
</dbReference>
<protein>
    <submittedName>
        <fullName evidence="4">Lipid-transfer protein DIR1</fullName>
    </submittedName>
</protein>
<dbReference type="InterPro" id="IPR039265">
    <property type="entry name" value="DIR1-like"/>
</dbReference>
<organism evidence="3 4">
    <name type="scientific">Vigna radiata var. radiata</name>
    <name type="common">Mung bean</name>
    <name type="synonym">Phaseolus aureus</name>
    <dbReference type="NCBI Taxonomy" id="3916"/>
    <lineage>
        <taxon>Eukaryota</taxon>
        <taxon>Viridiplantae</taxon>
        <taxon>Streptophyta</taxon>
        <taxon>Embryophyta</taxon>
        <taxon>Tracheophyta</taxon>
        <taxon>Spermatophyta</taxon>
        <taxon>Magnoliopsida</taxon>
        <taxon>eudicotyledons</taxon>
        <taxon>Gunneridae</taxon>
        <taxon>Pentapetalae</taxon>
        <taxon>rosids</taxon>
        <taxon>fabids</taxon>
        <taxon>Fabales</taxon>
        <taxon>Fabaceae</taxon>
        <taxon>Papilionoideae</taxon>
        <taxon>50 kb inversion clade</taxon>
        <taxon>NPAAA clade</taxon>
        <taxon>indigoferoid/millettioid clade</taxon>
        <taxon>Phaseoleae</taxon>
        <taxon>Vigna</taxon>
    </lineage>
</organism>
<keyword evidence="1" id="KW-0812">Transmembrane</keyword>
<sequence length="106" mass="11278">MEERKRVAIEIMVVVVAVVMGCCMWKGCNGLSLCDMNEEGLEACKPSVTEPNPVDPSPECCKALAAADLKCLCSYKNSSTLPFLGIDPNLAASLPAKCNLTPPDNC</sequence>
<name>A0A1S3TUG9_VIGRR</name>
<dbReference type="InterPro" id="IPR044741">
    <property type="entry name" value="NsLTP-like"/>
</dbReference>
<dbReference type="RefSeq" id="XP_014497394.1">
    <property type="nucleotide sequence ID" value="XM_014641908.2"/>
</dbReference>
<dbReference type="GeneID" id="106758903"/>
<dbReference type="OrthoDB" id="643149at2759"/>
<dbReference type="Pfam" id="PF00234">
    <property type="entry name" value="Tryp_alpha_amyl"/>
    <property type="match status" value="1"/>
</dbReference>
<dbReference type="CDD" id="cd04660">
    <property type="entry name" value="nsLTP_like"/>
    <property type="match status" value="1"/>
</dbReference>
<feature type="domain" description="Bifunctional inhibitor/plant lipid transfer protein/seed storage helical" evidence="2">
    <location>
        <begin position="34"/>
        <end position="106"/>
    </location>
</feature>
<evidence type="ECO:0000256" key="1">
    <source>
        <dbReference type="SAM" id="Phobius"/>
    </source>
</evidence>
<dbReference type="KEGG" id="vra:106758903"/>
<dbReference type="STRING" id="3916.A0A1S3TUG9"/>
<reference evidence="4" key="2">
    <citation type="submission" date="2025-08" db="UniProtKB">
        <authorList>
            <consortium name="RefSeq"/>
        </authorList>
    </citation>
    <scope>IDENTIFICATION</scope>
    <source>
        <tissue evidence="4">Leaf</tissue>
    </source>
</reference>
<dbReference type="SMART" id="SM00499">
    <property type="entry name" value="AAI"/>
    <property type="match status" value="1"/>
</dbReference>
<reference evidence="3" key="1">
    <citation type="journal article" date="2014" name="Nat. Commun.">
        <title>Genome sequence of mungbean and insights into evolution within Vigna species.</title>
        <authorList>
            <person name="Kang Y.J."/>
            <person name="Kim S.K."/>
            <person name="Kim M.Y."/>
            <person name="Lestari P."/>
            <person name="Kim K.H."/>
            <person name="Ha B.K."/>
            <person name="Jun T.H."/>
            <person name="Hwang W.J."/>
            <person name="Lee T."/>
            <person name="Lee J."/>
            <person name="Shim S."/>
            <person name="Yoon M.Y."/>
            <person name="Jang Y.E."/>
            <person name="Han K.S."/>
            <person name="Taeprayoon P."/>
            <person name="Yoon N."/>
            <person name="Somta P."/>
            <person name="Tanya P."/>
            <person name="Kim K.S."/>
            <person name="Gwag J.G."/>
            <person name="Moon J.K."/>
            <person name="Lee Y.H."/>
            <person name="Park B.S."/>
            <person name="Bombarely A."/>
            <person name="Doyle J.J."/>
            <person name="Jackson S.A."/>
            <person name="Schafleitner R."/>
            <person name="Srinives P."/>
            <person name="Varshney R.K."/>
            <person name="Lee S.H."/>
        </authorList>
    </citation>
    <scope>NUCLEOTIDE SEQUENCE [LARGE SCALE GENOMIC DNA]</scope>
    <source>
        <strain evidence="3">cv. VC1973A</strain>
    </source>
</reference>
<dbReference type="Proteomes" id="UP000087766">
    <property type="component" value="Chromosome 4"/>
</dbReference>
<dbReference type="PROSITE" id="PS51257">
    <property type="entry name" value="PROKAR_LIPOPROTEIN"/>
    <property type="match status" value="1"/>
</dbReference>
<accession>A0A1S3TUG9</accession>
<keyword evidence="1" id="KW-1133">Transmembrane helix</keyword>
<dbReference type="PANTHER" id="PTHR33122:SF60">
    <property type="entry name" value="LIPID-TRANSFER PROTEIN DIR1-RELATED"/>
    <property type="match status" value="1"/>
</dbReference>
<dbReference type="InterPro" id="IPR036312">
    <property type="entry name" value="Bifun_inhib/LTP/seed_sf"/>
</dbReference>
<gene>
    <name evidence="4" type="primary">LOC106758903</name>
</gene>
<feature type="transmembrane region" description="Helical" evidence="1">
    <location>
        <begin position="7"/>
        <end position="27"/>
    </location>
</feature>
<dbReference type="PANTHER" id="PTHR33122">
    <property type="entry name" value="LIPID BINDING PROTEIN-RELATED"/>
    <property type="match status" value="1"/>
</dbReference>
<dbReference type="AlphaFoldDB" id="A0A1S3TUG9"/>
<evidence type="ECO:0000313" key="3">
    <source>
        <dbReference type="Proteomes" id="UP000087766"/>
    </source>
</evidence>
<dbReference type="GO" id="GO:0009627">
    <property type="term" value="P:systemic acquired resistance"/>
    <property type="evidence" value="ECO:0007669"/>
    <property type="project" value="InterPro"/>
</dbReference>
<keyword evidence="1" id="KW-0472">Membrane</keyword>
<evidence type="ECO:0000313" key="4">
    <source>
        <dbReference type="RefSeq" id="XP_014497394.1"/>
    </source>
</evidence>
<evidence type="ECO:0000259" key="2">
    <source>
        <dbReference type="SMART" id="SM00499"/>
    </source>
</evidence>
<dbReference type="GO" id="GO:0005504">
    <property type="term" value="F:fatty acid binding"/>
    <property type="evidence" value="ECO:0007669"/>
    <property type="project" value="InterPro"/>
</dbReference>
<proteinExistence type="predicted"/>
<dbReference type="SUPFAM" id="SSF47699">
    <property type="entry name" value="Bifunctional inhibitor/lipid-transfer protein/seed storage 2S albumin"/>
    <property type="match status" value="1"/>
</dbReference>